<protein>
    <submittedName>
        <fullName evidence="1">Uncharacterized protein</fullName>
    </submittedName>
</protein>
<evidence type="ECO:0000313" key="1">
    <source>
        <dbReference type="EMBL" id="KIK23670.1"/>
    </source>
</evidence>
<dbReference type="EMBL" id="KN833724">
    <property type="protein sequence ID" value="KIK23670.1"/>
    <property type="molecule type" value="Genomic_DNA"/>
</dbReference>
<reference evidence="1 2" key="1">
    <citation type="submission" date="2014-04" db="EMBL/GenBank/DDBJ databases">
        <authorList>
            <consortium name="DOE Joint Genome Institute"/>
            <person name="Kuo A."/>
            <person name="Kohler A."/>
            <person name="Costa M.D."/>
            <person name="Nagy L.G."/>
            <person name="Floudas D."/>
            <person name="Copeland A."/>
            <person name="Barry K.W."/>
            <person name="Cichocki N."/>
            <person name="Veneault-Fourrey C."/>
            <person name="LaButti K."/>
            <person name="Lindquist E.A."/>
            <person name="Lipzen A."/>
            <person name="Lundell T."/>
            <person name="Morin E."/>
            <person name="Murat C."/>
            <person name="Sun H."/>
            <person name="Tunlid A."/>
            <person name="Henrissat B."/>
            <person name="Grigoriev I.V."/>
            <person name="Hibbett D.S."/>
            <person name="Martin F."/>
            <person name="Nordberg H.P."/>
            <person name="Cantor M.N."/>
            <person name="Hua S.X."/>
        </authorList>
    </citation>
    <scope>NUCLEOTIDE SEQUENCE [LARGE SCALE GENOMIC DNA]</scope>
    <source>
        <strain evidence="1 2">441</strain>
    </source>
</reference>
<name>A0A0C9YFL4_9AGAM</name>
<keyword evidence="2" id="KW-1185">Reference proteome</keyword>
<organism evidence="1 2">
    <name type="scientific">Pisolithus microcarpus 441</name>
    <dbReference type="NCBI Taxonomy" id="765257"/>
    <lineage>
        <taxon>Eukaryota</taxon>
        <taxon>Fungi</taxon>
        <taxon>Dikarya</taxon>
        <taxon>Basidiomycota</taxon>
        <taxon>Agaricomycotina</taxon>
        <taxon>Agaricomycetes</taxon>
        <taxon>Agaricomycetidae</taxon>
        <taxon>Boletales</taxon>
        <taxon>Sclerodermatineae</taxon>
        <taxon>Pisolithaceae</taxon>
        <taxon>Pisolithus</taxon>
    </lineage>
</organism>
<evidence type="ECO:0000313" key="2">
    <source>
        <dbReference type="Proteomes" id="UP000054018"/>
    </source>
</evidence>
<dbReference type="Proteomes" id="UP000054018">
    <property type="component" value="Unassembled WGS sequence"/>
</dbReference>
<accession>A0A0C9YFL4</accession>
<proteinExistence type="predicted"/>
<dbReference type="HOGENOM" id="CLU_1571267_0_0_1"/>
<reference evidence="2" key="2">
    <citation type="submission" date="2015-01" db="EMBL/GenBank/DDBJ databases">
        <title>Evolutionary Origins and Diversification of the Mycorrhizal Mutualists.</title>
        <authorList>
            <consortium name="DOE Joint Genome Institute"/>
            <consortium name="Mycorrhizal Genomics Consortium"/>
            <person name="Kohler A."/>
            <person name="Kuo A."/>
            <person name="Nagy L.G."/>
            <person name="Floudas D."/>
            <person name="Copeland A."/>
            <person name="Barry K.W."/>
            <person name="Cichocki N."/>
            <person name="Veneault-Fourrey C."/>
            <person name="LaButti K."/>
            <person name="Lindquist E.A."/>
            <person name="Lipzen A."/>
            <person name="Lundell T."/>
            <person name="Morin E."/>
            <person name="Murat C."/>
            <person name="Riley R."/>
            <person name="Ohm R."/>
            <person name="Sun H."/>
            <person name="Tunlid A."/>
            <person name="Henrissat B."/>
            <person name="Grigoriev I.V."/>
            <person name="Hibbett D.S."/>
            <person name="Martin F."/>
        </authorList>
    </citation>
    <scope>NUCLEOTIDE SEQUENCE [LARGE SCALE GENOMIC DNA]</scope>
    <source>
        <strain evidence="2">441</strain>
    </source>
</reference>
<dbReference type="AlphaFoldDB" id="A0A0C9YFL4"/>
<sequence length="170" mass="19167">MSFLSKIRLNKEQSSWFQSNNGHCSRLTVIYHVSNKIGSDKLGGWIGYSKGNRAQNVRSATASLWVKTVRIATVEGYHVGDVCSHHLQAVPGSKLWRRDRLDKEVLARRRGHVSGLAIEMRDNRKPTDDDEAYEVLPPTIPGQWSSGSFWALTFVLQVGIQELLVARMSF</sequence>
<gene>
    <name evidence="1" type="ORF">PISMIDRAFT_23396</name>
</gene>